<dbReference type="Proteomes" id="UP001652621">
    <property type="component" value="Unplaced"/>
</dbReference>
<feature type="binding site" evidence="5">
    <location>
        <position position="173"/>
    </location>
    <ligand>
        <name>Mg(2+)</name>
        <dbReference type="ChEBI" id="CHEBI:18420"/>
    </ligand>
</feature>
<dbReference type="SUPFAM" id="SSF53335">
    <property type="entry name" value="S-adenosyl-L-methionine-dependent methyltransferases"/>
    <property type="match status" value="1"/>
</dbReference>
<evidence type="ECO:0000256" key="4">
    <source>
        <dbReference type="ARBA" id="ARBA00022691"/>
    </source>
</evidence>
<protein>
    <recommendedName>
        <fullName evidence="5">Ubiquinone biosynthesis O-methyltransferase, mitochondrial</fullName>
    </recommendedName>
    <alternativeName>
        <fullName evidence="5">3-demethylubiquinol 3-O-methyltransferase</fullName>
        <ecNumber evidence="5">2.1.1.64</ecNumber>
    </alternativeName>
    <alternativeName>
        <fullName evidence="5">3-demethylubiquinone 3-O-methyltransferase</fullName>
        <ecNumber evidence="5">2.1.1.-</ecNumber>
    </alternativeName>
    <alternativeName>
        <fullName evidence="5">Polyprenyldihydroxybenzoate methyltransferase</fullName>
        <ecNumber evidence="5">2.1.1.114</ecNumber>
    </alternativeName>
</protein>
<comment type="similarity">
    <text evidence="5">Belongs to the class I-like SAM-binding methyltransferase superfamily. UbiG/COQ3 family.</text>
</comment>
<keyword evidence="2 5" id="KW-0808">Transferase</keyword>
<dbReference type="PANTHER" id="PTHR43464">
    <property type="entry name" value="METHYLTRANSFERASE"/>
    <property type="match status" value="1"/>
</dbReference>
<dbReference type="PANTHER" id="PTHR43464:SF19">
    <property type="entry name" value="UBIQUINONE BIOSYNTHESIS O-METHYLTRANSFERASE, MITOCHONDRIAL"/>
    <property type="match status" value="1"/>
</dbReference>
<dbReference type="EC" id="2.1.1.-" evidence="5"/>
<proteinExistence type="inferred from homology"/>
<comment type="catalytic activity">
    <reaction evidence="5">
        <text>a 3,4-dihydroxy-5-(all-trans-polyprenyl)benzoate + S-adenosyl-L-methionine = a 4-hydroxy-3-methoxy-5-(all-trans-polyprenyl)benzoate + S-adenosyl-L-homocysteine + H(+)</text>
        <dbReference type="Rhea" id="RHEA:44452"/>
        <dbReference type="Rhea" id="RHEA-COMP:10930"/>
        <dbReference type="Rhea" id="RHEA-COMP:10931"/>
        <dbReference type="ChEBI" id="CHEBI:15378"/>
        <dbReference type="ChEBI" id="CHEBI:57856"/>
        <dbReference type="ChEBI" id="CHEBI:59789"/>
        <dbReference type="ChEBI" id="CHEBI:64694"/>
        <dbReference type="ChEBI" id="CHEBI:84443"/>
        <dbReference type="EC" id="2.1.1.114"/>
    </reaction>
</comment>
<evidence type="ECO:0000256" key="5">
    <source>
        <dbReference type="HAMAP-Rule" id="MF_03190"/>
    </source>
</evidence>
<dbReference type="Gene3D" id="3.40.50.150">
    <property type="entry name" value="Vaccinia Virus protein VP39"/>
    <property type="match status" value="1"/>
</dbReference>
<feature type="binding site" evidence="5">
    <location>
        <position position="176"/>
    </location>
    <ligand>
        <name>Mg(2+)</name>
        <dbReference type="ChEBI" id="CHEBI:18420"/>
    </ligand>
</feature>
<evidence type="ECO:0000256" key="2">
    <source>
        <dbReference type="ARBA" id="ARBA00022679"/>
    </source>
</evidence>
<dbReference type="GeneID" id="101896946"/>
<dbReference type="HAMAP" id="MF_00472">
    <property type="entry name" value="UbiG"/>
    <property type="match status" value="1"/>
</dbReference>
<feature type="binding site" evidence="5">
    <location>
        <position position="102"/>
    </location>
    <ligand>
        <name>S-adenosyl-L-methionine</name>
        <dbReference type="ChEBI" id="CHEBI:59789"/>
    </ligand>
</feature>
<reference evidence="7 8" key="1">
    <citation type="submission" date="2025-05" db="UniProtKB">
        <authorList>
            <consortium name="RefSeq"/>
        </authorList>
    </citation>
    <scope>IDENTIFICATION</scope>
    <source>
        <strain evidence="7 8">Aabys</strain>
        <tissue evidence="7 8">Whole body</tissue>
    </source>
</reference>
<keyword evidence="1 5" id="KW-0489">Methyltransferase</keyword>
<dbReference type="InterPro" id="IPR010233">
    <property type="entry name" value="UbiG_MeTrfase"/>
</dbReference>
<comment type="function">
    <text evidence="5">O-methyltransferase required for two non-consecutive steps during ubiquinone biosynthesis. Catalyzes the 2 O-methylation of 3,4-dihydroxy-5-(all-trans-polyprenyl)benzoic acid into 4-hydroxy-3-methoxy-5-(all-trans-polyprenyl)benzoic acid. Also catalyzes the last step of ubiquinone biosynthesis by mediating methylation of 3-demethylubiquinone into ubiquinone. Also able to mediate the methylation of 3-demethylubiquinol into ubiquinol.</text>
</comment>
<keyword evidence="5" id="KW-0460">Magnesium</keyword>
<dbReference type="NCBIfam" id="TIGR01983">
    <property type="entry name" value="UbiG"/>
    <property type="match status" value="1"/>
</dbReference>
<dbReference type="InterPro" id="IPR029063">
    <property type="entry name" value="SAM-dependent_MTases_sf"/>
</dbReference>
<evidence type="ECO:0000313" key="8">
    <source>
        <dbReference type="RefSeq" id="XP_058980744.1"/>
    </source>
</evidence>
<evidence type="ECO:0000313" key="7">
    <source>
        <dbReference type="RefSeq" id="XP_058980743.1"/>
    </source>
</evidence>
<evidence type="ECO:0000256" key="3">
    <source>
        <dbReference type="ARBA" id="ARBA00022688"/>
    </source>
</evidence>
<accession>A0ABM3V4M8</accession>
<dbReference type="CDD" id="cd02440">
    <property type="entry name" value="AdoMet_MTases"/>
    <property type="match status" value="1"/>
</dbReference>
<evidence type="ECO:0000256" key="1">
    <source>
        <dbReference type="ARBA" id="ARBA00022603"/>
    </source>
</evidence>
<comment type="subunit">
    <text evidence="5">Component of a multi-subunit COQ enzyme complex.</text>
</comment>
<comment type="subcellular location">
    <subcellularLocation>
        <location evidence="5">Mitochondrion inner membrane</location>
        <topology evidence="5">Peripheral membrane protein</topology>
        <orientation evidence="5">Matrix side</orientation>
    </subcellularLocation>
</comment>
<comment type="catalytic activity">
    <reaction evidence="5">
        <text>a 3-demethylubiquinone + S-adenosyl-L-methionine = a ubiquinone + S-adenosyl-L-homocysteine</text>
        <dbReference type="Rhea" id="RHEA:81215"/>
        <dbReference type="Rhea" id="RHEA-COMP:9565"/>
        <dbReference type="Rhea" id="RHEA-COMP:19654"/>
        <dbReference type="ChEBI" id="CHEBI:16389"/>
        <dbReference type="ChEBI" id="CHEBI:57856"/>
        <dbReference type="ChEBI" id="CHEBI:59789"/>
        <dbReference type="ChEBI" id="CHEBI:231825"/>
    </reaction>
</comment>
<comment type="cofactor">
    <cofactor evidence="5">
        <name>Mg(2+)</name>
        <dbReference type="ChEBI" id="CHEBI:18420"/>
    </cofactor>
</comment>
<dbReference type="EC" id="2.1.1.64" evidence="5"/>
<feature type="binding site" evidence="5">
    <location>
        <position position="68"/>
    </location>
    <ligand>
        <name>S-adenosyl-L-methionine</name>
        <dbReference type="ChEBI" id="CHEBI:59789"/>
    </ligand>
</feature>
<keyword evidence="5" id="KW-0999">Mitochondrion inner membrane</keyword>
<name>A0ABM3V4M8_MUSDO</name>
<feature type="binding site" evidence="5">
    <location>
        <position position="177"/>
    </location>
    <ligand>
        <name>Mg(2+)</name>
        <dbReference type="ChEBI" id="CHEBI:18420"/>
    </ligand>
</feature>
<comment type="pathway">
    <text evidence="5">Cofactor biosynthesis; ubiquinone biosynthesis.</text>
</comment>
<dbReference type="EC" id="2.1.1.114" evidence="5"/>
<comment type="catalytic activity">
    <reaction evidence="5">
        <text>a 3-demethylubiquinol + S-adenosyl-L-methionine = a ubiquinol + S-adenosyl-L-homocysteine + H(+)</text>
        <dbReference type="Rhea" id="RHEA:44380"/>
        <dbReference type="Rhea" id="RHEA-COMP:9566"/>
        <dbReference type="Rhea" id="RHEA-COMP:10914"/>
        <dbReference type="ChEBI" id="CHEBI:15378"/>
        <dbReference type="ChEBI" id="CHEBI:17976"/>
        <dbReference type="ChEBI" id="CHEBI:57856"/>
        <dbReference type="ChEBI" id="CHEBI:59789"/>
        <dbReference type="ChEBI" id="CHEBI:84422"/>
        <dbReference type="EC" id="2.1.1.64"/>
    </reaction>
</comment>
<keyword evidence="5" id="KW-0496">Mitochondrion</keyword>
<feature type="binding site" evidence="5">
    <location>
        <position position="172"/>
    </location>
    <ligand>
        <name>S-adenosyl-L-methionine</name>
        <dbReference type="ChEBI" id="CHEBI:59789"/>
    </ligand>
</feature>
<keyword evidence="4 5" id="KW-0949">S-adenosyl-L-methionine</keyword>
<keyword evidence="3 5" id="KW-0831">Ubiquinone biosynthesis</keyword>
<dbReference type="RefSeq" id="XP_058980743.1">
    <property type="nucleotide sequence ID" value="XM_059124760.1"/>
</dbReference>
<keyword evidence="5" id="KW-0479">Metal-binding</keyword>
<keyword evidence="5" id="KW-0472">Membrane</keyword>
<sequence length="283" mass="31990">MAAGIRKMQLFCAQNKFALRHLQTGPNKLVFNLKRSDKKEVEHHSKLANSWWDIPGPVPGLHTLNEIRVPFICDGLIGQGKISPNLQHKQNILSNQNILEIGCGGGILTENLARWGAHVTALDLSEDMIAIARKHLLNDPDLAMANRIQYKVESIEEHAMAIKNYYDAIVISEVLEHIDEKIEFLAAGVETLKPGGSIFITTLNKTLTMWLVGVVFGEYIYRAIPIGTHHYGKMISPQDVERILKKLNCDTVLIRGSSYNFFRNTWRWTDSTSMFYALHAVKK</sequence>
<dbReference type="RefSeq" id="XP_058980744.1">
    <property type="nucleotide sequence ID" value="XM_059124761.1"/>
</dbReference>
<organism evidence="6 8">
    <name type="scientific">Musca domestica</name>
    <name type="common">House fly</name>
    <dbReference type="NCBI Taxonomy" id="7370"/>
    <lineage>
        <taxon>Eukaryota</taxon>
        <taxon>Metazoa</taxon>
        <taxon>Ecdysozoa</taxon>
        <taxon>Arthropoda</taxon>
        <taxon>Hexapoda</taxon>
        <taxon>Insecta</taxon>
        <taxon>Pterygota</taxon>
        <taxon>Neoptera</taxon>
        <taxon>Endopterygota</taxon>
        <taxon>Diptera</taxon>
        <taxon>Brachycera</taxon>
        <taxon>Muscomorpha</taxon>
        <taxon>Muscoidea</taxon>
        <taxon>Muscidae</taxon>
        <taxon>Musca</taxon>
    </lineage>
</organism>
<keyword evidence="7 8" id="KW-0830">Ubiquinone</keyword>
<feature type="binding site" evidence="5">
    <location>
        <position position="123"/>
    </location>
    <ligand>
        <name>S-adenosyl-L-methionine</name>
        <dbReference type="ChEBI" id="CHEBI:59789"/>
    </ligand>
</feature>
<keyword evidence="6" id="KW-1185">Reference proteome</keyword>
<gene>
    <name evidence="7 8" type="primary">LOC101896946</name>
    <name evidence="5" type="synonym">coq3</name>
</gene>
<evidence type="ECO:0000313" key="6">
    <source>
        <dbReference type="Proteomes" id="UP001652621"/>
    </source>
</evidence>
<dbReference type="Pfam" id="PF13489">
    <property type="entry name" value="Methyltransf_23"/>
    <property type="match status" value="1"/>
</dbReference>